<proteinExistence type="predicted"/>
<gene>
    <name evidence="1" type="ORF">FKW44_013452</name>
</gene>
<organism evidence="1 2">
    <name type="scientific">Caligus rogercresseyi</name>
    <name type="common">Sea louse</name>
    <dbReference type="NCBI Taxonomy" id="217165"/>
    <lineage>
        <taxon>Eukaryota</taxon>
        <taxon>Metazoa</taxon>
        <taxon>Ecdysozoa</taxon>
        <taxon>Arthropoda</taxon>
        <taxon>Crustacea</taxon>
        <taxon>Multicrustacea</taxon>
        <taxon>Hexanauplia</taxon>
        <taxon>Copepoda</taxon>
        <taxon>Siphonostomatoida</taxon>
        <taxon>Caligidae</taxon>
        <taxon>Caligus</taxon>
    </lineage>
</organism>
<dbReference type="EMBL" id="CP045897">
    <property type="protein sequence ID" value="QQP51953.1"/>
    <property type="molecule type" value="Genomic_DNA"/>
</dbReference>
<dbReference type="OrthoDB" id="5412539at2759"/>
<keyword evidence="2" id="KW-1185">Reference proteome</keyword>
<sequence>MRRRPSADLEATELLSRRQSEAGLRRPSASDVVLNEATSNLRVGMPVYVDGTKPGRIAYIGDVHFAQGIMQEYIWIVRGEE</sequence>
<dbReference type="Gene3D" id="2.30.30.190">
    <property type="entry name" value="CAP Gly-rich-like domain"/>
    <property type="match status" value="1"/>
</dbReference>
<dbReference type="Proteomes" id="UP000595437">
    <property type="component" value="Chromosome 8"/>
</dbReference>
<reference evidence="2" key="1">
    <citation type="submission" date="2021-01" db="EMBL/GenBank/DDBJ databases">
        <title>Caligus Genome Assembly.</title>
        <authorList>
            <person name="Gallardo-Escarate C."/>
        </authorList>
    </citation>
    <scope>NUCLEOTIDE SEQUENCE [LARGE SCALE GENOMIC DNA]</scope>
</reference>
<dbReference type="InterPro" id="IPR036859">
    <property type="entry name" value="CAP-Gly_dom_sf"/>
</dbReference>
<dbReference type="AlphaFoldDB" id="A0A7T8KAA7"/>
<protein>
    <submittedName>
        <fullName evidence="1">Restin -like protein</fullName>
    </submittedName>
</protein>
<evidence type="ECO:0000313" key="1">
    <source>
        <dbReference type="EMBL" id="QQP51953.1"/>
    </source>
</evidence>
<accession>A0A7T8KAA7</accession>
<dbReference type="SUPFAM" id="SSF74924">
    <property type="entry name" value="Cap-Gly domain"/>
    <property type="match status" value="1"/>
</dbReference>
<evidence type="ECO:0000313" key="2">
    <source>
        <dbReference type="Proteomes" id="UP000595437"/>
    </source>
</evidence>
<name>A0A7T8KAA7_CALRO</name>